<feature type="transmembrane region" description="Helical" evidence="9">
    <location>
        <begin position="49"/>
        <end position="69"/>
    </location>
</feature>
<evidence type="ECO:0000256" key="8">
    <source>
        <dbReference type="ARBA" id="ARBA00023136"/>
    </source>
</evidence>
<dbReference type="GO" id="GO:0016020">
    <property type="term" value="C:membrane"/>
    <property type="evidence" value="ECO:0007669"/>
    <property type="project" value="UniProtKB-SubCell"/>
</dbReference>
<keyword evidence="3" id="KW-0813">Transport</keyword>
<feature type="transmembrane region" description="Helical" evidence="9">
    <location>
        <begin position="232"/>
        <end position="250"/>
    </location>
</feature>
<keyword evidence="8 9" id="KW-0472">Membrane</keyword>
<feature type="transmembrane region" description="Helical" evidence="9">
    <location>
        <begin position="208"/>
        <end position="226"/>
    </location>
</feature>
<evidence type="ECO:0000256" key="5">
    <source>
        <dbReference type="ARBA" id="ARBA00022856"/>
    </source>
</evidence>
<evidence type="ECO:0000256" key="7">
    <source>
        <dbReference type="ARBA" id="ARBA00022989"/>
    </source>
</evidence>
<dbReference type="AlphaFoldDB" id="A0A9J6AF76"/>
<evidence type="ECO:0000313" key="11">
    <source>
        <dbReference type="Proteomes" id="UP000824120"/>
    </source>
</evidence>
<reference evidence="10 11" key="1">
    <citation type="submission" date="2020-09" db="EMBL/GenBank/DDBJ databases">
        <title>De no assembly of potato wild relative species, Solanum commersonii.</title>
        <authorList>
            <person name="Cho K."/>
        </authorList>
    </citation>
    <scope>NUCLEOTIDE SEQUENCE [LARGE SCALE GENOMIC DNA]</scope>
    <source>
        <strain evidence="10">LZ3.2</strain>
        <tissue evidence="10">Leaf</tissue>
    </source>
</reference>
<evidence type="ECO:0000313" key="10">
    <source>
        <dbReference type="EMBL" id="KAG5623309.1"/>
    </source>
</evidence>
<feature type="transmembrane region" description="Helical" evidence="9">
    <location>
        <begin position="144"/>
        <end position="163"/>
    </location>
</feature>
<gene>
    <name evidence="10" type="ORF">H5410_008527</name>
</gene>
<protein>
    <submittedName>
        <fullName evidence="10">Uncharacterized protein</fullName>
    </submittedName>
</protein>
<dbReference type="OrthoDB" id="1277657at2759"/>
<organism evidence="10 11">
    <name type="scientific">Solanum commersonii</name>
    <name type="common">Commerson's wild potato</name>
    <name type="synonym">Commerson's nightshade</name>
    <dbReference type="NCBI Taxonomy" id="4109"/>
    <lineage>
        <taxon>Eukaryota</taxon>
        <taxon>Viridiplantae</taxon>
        <taxon>Streptophyta</taxon>
        <taxon>Embryophyta</taxon>
        <taxon>Tracheophyta</taxon>
        <taxon>Spermatophyta</taxon>
        <taxon>Magnoliopsida</taxon>
        <taxon>eudicotyledons</taxon>
        <taxon>Gunneridae</taxon>
        <taxon>Pentapetalae</taxon>
        <taxon>asterids</taxon>
        <taxon>lamiids</taxon>
        <taxon>Solanales</taxon>
        <taxon>Solanaceae</taxon>
        <taxon>Solanoideae</taxon>
        <taxon>Solaneae</taxon>
        <taxon>Solanum</taxon>
    </lineage>
</organism>
<dbReference type="NCBIfam" id="TIGR00728">
    <property type="entry name" value="OPT_sfam"/>
    <property type="match status" value="1"/>
</dbReference>
<evidence type="ECO:0000256" key="1">
    <source>
        <dbReference type="ARBA" id="ARBA00004141"/>
    </source>
</evidence>
<keyword evidence="7 9" id="KW-1133">Transmembrane helix</keyword>
<dbReference type="GO" id="GO:0035673">
    <property type="term" value="F:oligopeptide transmembrane transporter activity"/>
    <property type="evidence" value="ECO:0007669"/>
    <property type="project" value="InterPro"/>
</dbReference>
<keyword evidence="5" id="KW-0571">Peptide transport</keyword>
<dbReference type="EMBL" id="JACXVP010000002">
    <property type="protein sequence ID" value="KAG5623309.1"/>
    <property type="molecule type" value="Genomic_DNA"/>
</dbReference>
<evidence type="ECO:0000256" key="6">
    <source>
        <dbReference type="ARBA" id="ARBA00022927"/>
    </source>
</evidence>
<evidence type="ECO:0000256" key="4">
    <source>
        <dbReference type="ARBA" id="ARBA00022692"/>
    </source>
</evidence>
<evidence type="ECO:0000256" key="2">
    <source>
        <dbReference type="ARBA" id="ARBA00005484"/>
    </source>
</evidence>
<feature type="transmembrane region" description="Helical" evidence="9">
    <location>
        <begin position="114"/>
        <end position="132"/>
    </location>
</feature>
<comment type="subcellular location">
    <subcellularLocation>
        <location evidence="1">Membrane</location>
        <topology evidence="1">Multi-pass membrane protein</topology>
    </subcellularLocation>
</comment>
<keyword evidence="6" id="KW-0653">Protein transport</keyword>
<sequence length="276" mass="32043">MTYIVIQLFLEIHCNGGTAAKDDNSPVEQVALTVPVTDNPTLSVVTFRMWFLDTITCFLLSFLNQFFFYRRQSLSVSSIFAQIAVDPLGHRVFFKGSKWEFTLNPDPFNVKDHVFIMIFTTYGAGNTFAIYMVSVVKLFYKQKLNFWVALIVIITTQILGFGWDGIFRRYLVKPAAMWLLQNLVQVSLFRALHDKEERAKNGLTRNQFFLIAFICNFAYCLSRLPFSNAKFHFLAVFVVLFLCPRPTVGFRASWPWSRRHCTPLVYHILLSWKHTS</sequence>
<keyword evidence="11" id="KW-1185">Reference proteome</keyword>
<evidence type="ECO:0000256" key="9">
    <source>
        <dbReference type="SAM" id="Phobius"/>
    </source>
</evidence>
<comment type="similarity">
    <text evidence="2">Belongs to the oligopeptide OPT transporter (TC 2.A.67.1) family.</text>
</comment>
<proteinExistence type="inferred from homology"/>
<dbReference type="InterPro" id="IPR004813">
    <property type="entry name" value="OPT"/>
</dbReference>
<name>A0A9J6AF76_SOLCO</name>
<dbReference type="Pfam" id="PF03169">
    <property type="entry name" value="OPT"/>
    <property type="match status" value="1"/>
</dbReference>
<dbReference type="Proteomes" id="UP000824120">
    <property type="component" value="Chromosome 2"/>
</dbReference>
<dbReference type="InterPro" id="IPR004648">
    <property type="entry name" value="Oligpept_transpt"/>
</dbReference>
<comment type="caution">
    <text evidence="10">The sequence shown here is derived from an EMBL/GenBank/DDBJ whole genome shotgun (WGS) entry which is preliminary data.</text>
</comment>
<evidence type="ECO:0000256" key="3">
    <source>
        <dbReference type="ARBA" id="ARBA00022448"/>
    </source>
</evidence>
<dbReference type="PANTHER" id="PTHR22601">
    <property type="entry name" value="ISP4 LIKE PROTEIN"/>
    <property type="match status" value="1"/>
</dbReference>
<accession>A0A9J6AF76</accession>
<dbReference type="GO" id="GO:0015031">
    <property type="term" value="P:protein transport"/>
    <property type="evidence" value="ECO:0007669"/>
    <property type="project" value="UniProtKB-KW"/>
</dbReference>
<keyword evidence="4 9" id="KW-0812">Transmembrane</keyword>